<evidence type="ECO:0000313" key="2">
    <source>
        <dbReference type="Proteomes" id="UP000285844"/>
    </source>
</evidence>
<name>A0A413Z0Q2_9FIRM</name>
<organism evidence="1 2">
    <name type="scientific">Lachnospira eligens</name>
    <dbReference type="NCBI Taxonomy" id="39485"/>
    <lineage>
        <taxon>Bacteria</taxon>
        <taxon>Bacillati</taxon>
        <taxon>Bacillota</taxon>
        <taxon>Clostridia</taxon>
        <taxon>Lachnospirales</taxon>
        <taxon>Lachnospiraceae</taxon>
        <taxon>Lachnospira</taxon>
    </lineage>
</organism>
<reference evidence="1 2" key="1">
    <citation type="submission" date="2018-08" db="EMBL/GenBank/DDBJ databases">
        <title>A genome reference for cultivated species of the human gut microbiota.</title>
        <authorList>
            <person name="Zou Y."/>
            <person name="Xue W."/>
            <person name="Luo G."/>
        </authorList>
    </citation>
    <scope>NUCLEOTIDE SEQUENCE [LARGE SCALE GENOMIC DNA]</scope>
    <source>
        <strain evidence="1 2">AM37-3BH</strain>
    </source>
</reference>
<dbReference type="AlphaFoldDB" id="A0A413Z0Q2"/>
<comment type="caution">
    <text evidence="1">The sequence shown here is derived from an EMBL/GenBank/DDBJ whole genome shotgun (WGS) entry which is preliminary data.</text>
</comment>
<accession>A0A413Z0Q2</accession>
<dbReference type="Proteomes" id="UP000285844">
    <property type="component" value="Unassembled WGS sequence"/>
</dbReference>
<dbReference type="RefSeq" id="WP_118362459.1">
    <property type="nucleotide sequence ID" value="NZ_QSHM01000002.1"/>
</dbReference>
<gene>
    <name evidence="1" type="ORF">DW858_03435</name>
</gene>
<evidence type="ECO:0000313" key="1">
    <source>
        <dbReference type="EMBL" id="RHC14887.1"/>
    </source>
</evidence>
<proteinExistence type="predicted"/>
<dbReference type="EMBL" id="QSHM01000002">
    <property type="protein sequence ID" value="RHC14887.1"/>
    <property type="molecule type" value="Genomic_DNA"/>
</dbReference>
<protein>
    <submittedName>
        <fullName evidence="1">Uncharacterized protein</fullName>
    </submittedName>
</protein>
<sequence>MLIGNKVFPYPLLRDKDSNTDYKTTQFCFDFEMDNGIPMIVNGNLILKNISFYLDNPELKELYADGFVKAICEVECSNTVYREFFEITESPQTKKIPITNFANIVTISAYLVATKEICAFISTDFVDDYEGYSFHINPSNVLAADDGIKFRVDIDESNDNKMSSIFTIVKKDDAEGIVTYNDEPNKIVIYLNPEDYSIYDTMKNYSMYNSVFFANLVIPALAGCLQEIQNGFSEGDIIDEICDDKKWFKSVMKRYAFVKGKELEAEDFSNINCFELAQLLMNESTDKSIKDFYQLAINGEEVSENE</sequence>